<gene>
    <name evidence="2" type="ORF">BSK52_18860</name>
</gene>
<dbReference type="InterPro" id="IPR037208">
    <property type="entry name" value="Spo0E-like_sf"/>
</dbReference>
<dbReference type="Pfam" id="PF09388">
    <property type="entry name" value="SpoOE-like"/>
    <property type="match status" value="1"/>
</dbReference>
<dbReference type="Gene3D" id="4.10.280.10">
    <property type="entry name" value="Helix-loop-helix DNA-binding domain"/>
    <property type="match status" value="1"/>
</dbReference>
<evidence type="ECO:0000313" key="3">
    <source>
        <dbReference type="Proteomes" id="UP000187439"/>
    </source>
</evidence>
<dbReference type="SUPFAM" id="SSF140500">
    <property type="entry name" value="BAS1536-like"/>
    <property type="match status" value="1"/>
</dbReference>
<protein>
    <recommendedName>
        <fullName evidence="4">Aspartyl-phosphate phosphatase Spo0E family protein</fullName>
    </recommendedName>
</protein>
<feature type="region of interest" description="Disordered" evidence="1">
    <location>
        <begin position="70"/>
        <end position="89"/>
    </location>
</feature>
<dbReference type="RefSeq" id="WP_042131433.1">
    <property type="nucleotide sequence ID" value="NZ_MPTC01000017.1"/>
</dbReference>
<dbReference type="GO" id="GO:0046983">
    <property type="term" value="F:protein dimerization activity"/>
    <property type="evidence" value="ECO:0007669"/>
    <property type="project" value="InterPro"/>
</dbReference>
<name>A0A1R0XUG3_9BACL</name>
<dbReference type="InterPro" id="IPR036638">
    <property type="entry name" value="HLH_DNA-bd_sf"/>
</dbReference>
<accession>A0A1R0XUG3</accession>
<dbReference type="InterPro" id="IPR018540">
    <property type="entry name" value="Spo0E-like"/>
</dbReference>
<dbReference type="GO" id="GO:0043937">
    <property type="term" value="P:regulation of sporulation"/>
    <property type="evidence" value="ECO:0007669"/>
    <property type="project" value="InterPro"/>
</dbReference>
<sequence>MTLYQGSSENIYRRDYREDELFVTIESLRCELLEVAEQRSLSDHAVLELSERLDSYILLAQHKMMENLRSRKSGATPYGRSSKAAITIS</sequence>
<evidence type="ECO:0008006" key="4">
    <source>
        <dbReference type="Google" id="ProtNLM"/>
    </source>
</evidence>
<reference evidence="2 3" key="1">
    <citation type="submission" date="2016-10" db="EMBL/GenBank/DDBJ databases">
        <title>Paenibacillus species isolates.</title>
        <authorList>
            <person name="Beno S.M."/>
        </authorList>
    </citation>
    <scope>NUCLEOTIDE SEQUENCE [LARGE SCALE GENOMIC DNA]</scope>
    <source>
        <strain evidence="2 3">FSL H7-0710</strain>
    </source>
</reference>
<organism evidence="2 3">
    <name type="scientific">Paenibacillus odorifer</name>
    <dbReference type="NCBI Taxonomy" id="189426"/>
    <lineage>
        <taxon>Bacteria</taxon>
        <taxon>Bacillati</taxon>
        <taxon>Bacillota</taxon>
        <taxon>Bacilli</taxon>
        <taxon>Bacillales</taxon>
        <taxon>Paenibacillaceae</taxon>
        <taxon>Paenibacillus</taxon>
    </lineage>
</organism>
<evidence type="ECO:0000313" key="2">
    <source>
        <dbReference type="EMBL" id="OMD38649.1"/>
    </source>
</evidence>
<dbReference type="Proteomes" id="UP000187439">
    <property type="component" value="Unassembled WGS sequence"/>
</dbReference>
<dbReference type="AlphaFoldDB" id="A0A1R0XUG3"/>
<dbReference type="EMBL" id="MPTC01000017">
    <property type="protein sequence ID" value="OMD38649.1"/>
    <property type="molecule type" value="Genomic_DNA"/>
</dbReference>
<proteinExistence type="predicted"/>
<evidence type="ECO:0000256" key="1">
    <source>
        <dbReference type="SAM" id="MobiDB-lite"/>
    </source>
</evidence>
<comment type="caution">
    <text evidence="2">The sequence shown here is derived from an EMBL/GenBank/DDBJ whole genome shotgun (WGS) entry which is preliminary data.</text>
</comment>